<dbReference type="InterPro" id="IPR027266">
    <property type="entry name" value="TrmE/GcvT-like"/>
</dbReference>
<dbReference type="InterPro" id="IPR017703">
    <property type="entry name" value="YgfZ/GCV_T_CS"/>
</dbReference>
<protein>
    <submittedName>
        <fullName evidence="4">Aminomethyltransferase</fullName>
    </submittedName>
</protein>
<keyword evidence="5" id="KW-1185">Reference proteome</keyword>
<sequence>MSYVPLPNRGVILLQGPDIRDFLQGIITNDITKLQDKQVIYSLLLSSQGRYLYDFFLIQKGKNILLECEKEYLLEIIEKLNLLKTYLKVKIRDISEKYKVGVMLSNSKEVENAVTFADPRHKLLGIRIISPVESEIEDIEVGNFEKYEQVRIQNLVASGAQDMIQNKSFPLQFMIDKIGGLTFNKGCYIGQEVVARMHRMPLRKKIYLVASKHKIPTAGTKVTNDKQQEIGELRSSINNIGIALLNVEDVNNTDALFIDDAEIEIQN</sequence>
<dbReference type="PANTHER" id="PTHR22602:SF0">
    <property type="entry name" value="TRANSFERASE CAF17, MITOCHONDRIAL-RELATED"/>
    <property type="match status" value="1"/>
</dbReference>
<dbReference type="InterPro" id="IPR045179">
    <property type="entry name" value="YgfZ/GcvT"/>
</dbReference>
<dbReference type="Pfam" id="PF25455">
    <property type="entry name" value="Beta-barrel_CAF17_C"/>
    <property type="match status" value="1"/>
</dbReference>
<dbReference type="Proteomes" id="UP000637906">
    <property type="component" value="Unassembled WGS sequence"/>
</dbReference>
<dbReference type="EMBL" id="BNGU01000060">
    <property type="protein sequence ID" value="GHM60031.1"/>
    <property type="molecule type" value="Genomic_DNA"/>
</dbReference>
<comment type="caution">
    <text evidence="4">The sequence shown here is derived from an EMBL/GenBank/DDBJ whole genome shotgun (WGS) entry which is preliminary data.</text>
</comment>
<evidence type="ECO:0000259" key="3">
    <source>
        <dbReference type="Pfam" id="PF25455"/>
    </source>
</evidence>
<dbReference type="InterPro" id="IPR006222">
    <property type="entry name" value="GCVT_N"/>
</dbReference>
<dbReference type="AlphaFoldDB" id="A0A8J3HYR3"/>
<evidence type="ECO:0000256" key="1">
    <source>
        <dbReference type="ARBA" id="ARBA00022946"/>
    </source>
</evidence>
<dbReference type="PANTHER" id="PTHR22602">
    <property type="entry name" value="TRANSFERASE CAF17, MITOCHONDRIAL-RELATED"/>
    <property type="match status" value="1"/>
</dbReference>
<keyword evidence="1" id="KW-0809">Transit peptide</keyword>
<reference evidence="4 5" key="1">
    <citation type="journal article" date="2021" name="Microb. Ecol.">
        <title>Candidatus Mesenet longicola: Novel Endosymbionts of Brontispa longissima that Induce Cytoplasmic Incompatibility.</title>
        <authorList>
            <person name="Takano S."/>
            <person name="Gotoh Y."/>
            <person name="Hayashi T."/>
        </authorList>
    </citation>
    <scope>NUCLEOTIDE SEQUENCE [LARGE SCALE GENOMIC DNA]</scope>
    <source>
        <strain evidence="4">L5</strain>
    </source>
</reference>
<proteinExistence type="predicted"/>
<evidence type="ECO:0000313" key="4">
    <source>
        <dbReference type="EMBL" id="GHM60031.1"/>
    </source>
</evidence>
<evidence type="ECO:0000313" key="5">
    <source>
        <dbReference type="Proteomes" id="UP000637906"/>
    </source>
</evidence>
<dbReference type="GO" id="GO:0016226">
    <property type="term" value="P:iron-sulfur cluster assembly"/>
    <property type="evidence" value="ECO:0007669"/>
    <property type="project" value="TreeGrafter"/>
</dbReference>
<dbReference type="SUPFAM" id="SSF103025">
    <property type="entry name" value="Folate-binding domain"/>
    <property type="match status" value="1"/>
</dbReference>
<organism evidence="4 5">
    <name type="scientific">Candidatus Mesenet longicola</name>
    <dbReference type="NCBI Taxonomy" id="1892558"/>
    <lineage>
        <taxon>Bacteria</taxon>
        <taxon>Pseudomonadati</taxon>
        <taxon>Pseudomonadota</taxon>
        <taxon>Alphaproteobacteria</taxon>
        <taxon>Rickettsiales</taxon>
        <taxon>Anaplasmataceae</taxon>
        <taxon>Candidatus Mesenet</taxon>
    </lineage>
</organism>
<name>A0A8J3HYR3_9RICK</name>
<gene>
    <name evidence="4" type="ORF">sL5_10240</name>
</gene>
<evidence type="ECO:0000259" key="2">
    <source>
        <dbReference type="Pfam" id="PF01571"/>
    </source>
</evidence>
<dbReference type="InterPro" id="IPR057460">
    <property type="entry name" value="CAF17_C"/>
</dbReference>
<dbReference type="NCBIfam" id="TIGR03317">
    <property type="entry name" value="ygfZ_signature"/>
    <property type="match status" value="1"/>
</dbReference>
<feature type="domain" description="GCVT N-terminal" evidence="2">
    <location>
        <begin position="12"/>
        <end position="99"/>
    </location>
</feature>
<dbReference type="PIRSF" id="PIRSF006487">
    <property type="entry name" value="GcvT"/>
    <property type="match status" value="1"/>
</dbReference>
<dbReference type="Pfam" id="PF01571">
    <property type="entry name" value="GCV_T"/>
    <property type="match status" value="1"/>
</dbReference>
<feature type="domain" description="CAF17 C-terminal" evidence="3">
    <location>
        <begin position="203"/>
        <end position="265"/>
    </location>
</feature>
<dbReference type="Gene3D" id="3.30.1360.120">
    <property type="entry name" value="Probable tRNA modification gtpase trme, domain 1"/>
    <property type="match status" value="2"/>
</dbReference>
<accession>A0A8J3HYR3</accession>